<dbReference type="Pfam" id="PF01928">
    <property type="entry name" value="CYTH"/>
    <property type="match status" value="1"/>
</dbReference>
<sequence length="545" mass="59135">MPTAPPTAAVPVPSAAPSAVREVEMKLHLDPRDLGRVPALPALREHADGEPVVRDLHTVYFDTPDLRLYANGVALRVRREDGRFIQTLKTVNSATSGDSAAVAVRKEWDWTIAGPEPDLAPLEAEGVALLVPADARGALAPLFTTEFRRTTLLLRPDALTAIELAVDEGRITAGNACAPISEVELELKSGRVGRLFDTALALQRSVPARIGTESKAEVGYRLVTGRLPAPVLPEPLGLSPVTTVAEAYRHIVRHCLRQLLANEACALAGGDVEGLHQMRVALRRLRTAIRLFRPLVGKPEACRADNGIDKTSGDGIRWFIGQLGPAREWDVLLSGVIAPFAATDKAPDGLPALADAVRQARRDPAEAAVRAIQSPRCTGLILALGAWLEDGRWHSGADPALRAQLDRPMASLSGAWLAVQHAKALKAGKELSDRDGDEVGGAARDRLRRRLRKLRYTAEFFRGLYAESATVPFIGALEAMLDALDADHDAVVARALLRRLSDEDRARRSAADAAAKWLAKRAGRRRKQSVDLWKTFRDTPVFWQA</sequence>
<evidence type="ECO:0000259" key="2">
    <source>
        <dbReference type="PROSITE" id="PS51708"/>
    </source>
</evidence>
<dbReference type="PANTHER" id="PTHR39569:SF1">
    <property type="entry name" value="INORGANIC TRIPHOSPHATASE"/>
    <property type="match status" value="1"/>
</dbReference>
<name>A0ABS4SPB8_9PROT</name>
<evidence type="ECO:0000313" key="4">
    <source>
        <dbReference type="Proteomes" id="UP000781958"/>
    </source>
</evidence>
<protein>
    <submittedName>
        <fullName evidence="3">Inorganic triphosphatase YgiF</fullName>
    </submittedName>
</protein>
<dbReference type="EMBL" id="JAGINP010000016">
    <property type="protein sequence ID" value="MBP2294408.1"/>
    <property type="molecule type" value="Genomic_DNA"/>
</dbReference>
<dbReference type="SMART" id="SM01118">
    <property type="entry name" value="CYTH"/>
    <property type="match status" value="1"/>
</dbReference>
<organism evidence="3 4">
    <name type="scientific">Azospirillum rugosum</name>
    <dbReference type="NCBI Taxonomy" id="416170"/>
    <lineage>
        <taxon>Bacteria</taxon>
        <taxon>Pseudomonadati</taxon>
        <taxon>Pseudomonadota</taxon>
        <taxon>Alphaproteobacteria</taxon>
        <taxon>Rhodospirillales</taxon>
        <taxon>Azospirillaceae</taxon>
        <taxon>Azospirillum</taxon>
    </lineage>
</organism>
<accession>A0ABS4SPB8</accession>
<dbReference type="SUPFAM" id="SSF55154">
    <property type="entry name" value="CYTH-like phosphatases"/>
    <property type="match status" value="1"/>
</dbReference>
<dbReference type="PROSITE" id="PS51707">
    <property type="entry name" value="CYTH"/>
    <property type="match status" value="1"/>
</dbReference>
<dbReference type="PROSITE" id="PS51708">
    <property type="entry name" value="CHAD"/>
    <property type="match status" value="1"/>
</dbReference>
<dbReference type="CDD" id="cd07756">
    <property type="entry name" value="CYTH-like_Pase_CHAD"/>
    <property type="match status" value="1"/>
</dbReference>
<dbReference type="InterPro" id="IPR033469">
    <property type="entry name" value="CYTH-like_dom_sf"/>
</dbReference>
<evidence type="ECO:0000259" key="1">
    <source>
        <dbReference type="PROSITE" id="PS51707"/>
    </source>
</evidence>
<dbReference type="Gene3D" id="2.40.320.10">
    <property type="entry name" value="Hypothetical Protein Pfu-838710-001"/>
    <property type="match status" value="1"/>
</dbReference>
<dbReference type="InterPro" id="IPR039013">
    <property type="entry name" value="YgiF"/>
</dbReference>
<reference evidence="3 4" key="1">
    <citation type="submission" date="2021-03" db="EMBL/GenBank/DDBJ databases">
        <title>Genomic Encyclopedia of Type Strains, Phase III (KMG-III): the genomes of soil and plant-associated and newly described type strains.</title>
        <authorList>
            <person name="Whitman W."/>
        </authorList>
    </citation>
    <scope>NUCLEOTIDE SEQUENCE [LARGE SCALE GENOMIC DNA]</scope>
    <source>
        <strain evidence="3 4">IMMIB AFH-6</strain>
    </source>
</reference>
<proteinExistence type="predicted"/>
<evidence type="ECO:0000313" key="3">
    <source>
        <dbReference type="EMBL" id="MBP2294408.1"/>
    </source>
</evidence>
<dbReference type="Pfam" id="PF05235">
    <property type="entry name" value="CHAD"/>
    <property type="match status" value="1"/>
</dbReference>
<dbReference type="Gene3D" id="1.40.20.10">
    <property type="entry name" value="CHAD domain"/>
    <property type="match status" value="1"/>
</dbReference>
<dbReference type="InterPro" id="IPR007899">
    <property type="entry name" value="CHAD_dom"/>
</dbReference>
<gene>
    <name evidence="3" type="ORF">J2851_004198</name>
</gene>
<feature type="domain" description="CYTH" evidence="1">
    <location>
        <begin position="20"/>
        <end position="226"/>
    </location>
</feature>
<keyword evidence="4" id="KW-1185">Reference proteome</keyword>
<dbReference type="RefSeq" id="WP_209768595.1">
    <property type="nucleotide sequence ID" value="NZ_JAGINP010000016.1"/>
</dbReference>
<dbReference type="InterPro" id="IPR023577">
    <property type="entry name" value="CYTH_domain"/>
</dbReference>
<dbReference type="SMART" id="SM00880">
    <property type="entry name" value="CHAD"/>
    <property type="match status" value="1"/>
</dbReference>
<feature type="domain" description="CHAD" evidence="2">
    <location>
        <begin position="241"/>
        <end position="538"/>
    </location>
</feature>
<dbReference type="PANTHER" id="PTHR39569">
    <property type="entry name" value="INORGANIC TRIPHOSPHATASE"/>
    <property type="match status" value="1"/>
</dbReference>
<comment type="caution">
    <text evidence="3">The sequence shown here is derived from an EMBL/GenBank/DDBJ whole genome shotgun (WGS) entry which is preliminary data.</text>
</comment>
<dbReference type="Proteomes" id="UP000781958">
    <property type="component" value="Unassembled WGS sequence"/>
</dbReference>
<dbReference type="InterPro" id="IPR038186">
    <property type="entry name" value="CHAD_dom_sf"/>
</dbReference>